<protein>
    <submittedName>
        <fullName evidence="2">Uncharacterized protein</fullName>
    </submittedName>
</protein>
<reference evidence="2 3" key="1">
    <citation type="submission" date="2011-10" db="EMBL/GenBank/DDBJ databases">
        <title>Genome sequence of Gluconobacter morbifer G707, isolated from Drosophila gut.</title>
        <authorList>
            <person name="Lee W.-J."/>
            <person name="Kim E.-K."/>
        </authorList>
    </citation>
    <scope>NUCLEOTIDE SEQUENCE [LARGE SCALE GENOMIC DNA]</scope>
    <source>
        <strain evidence="2 3">G707</strain>
    </source>
</reference>
<evidence type="ECO:0000256" key="1">
    <source>
        <dbReference type="SAM" id="Phobius"/>
    </source>
</evidence>
<dbReference type="AlphaFoldDB" id="G6XMU5"/>
<dbReference type="Proteomes" id="UP000004949">
    <property type="component" value="Unassembled WGS sequence"/>
</dbReference>
<keyword evidence="1" id="KW-1133">Transmembrane helix</keyword>
<dbReference type="EMBL" id="AGQV01000016">
    <property type="protein sequence ID" value="EHH66921.1"/>
    <property type="molecule type" value="Genomic_DNA"/>
</dbReference>
<gene>
    <name evidence="2" type="ORF">GMO_28130</name>
</gene>
<evidence type="ECO:0000313" key="2">
    <source>
        <dbReference type="EMBL" id="EHH66921.1"/>
    </source>
</evidence>
<keyword evidence="3" id="KW-1185">Reference proteome</keyword>
<proteinExistence type="predicted"/>
<organism evidence="2 3">
    <name type="scientific">Gluconobacter morbifer G707</name>
    <dbReference type="NCBI Taxonomy" id="1088869"/>
    <lineage>
        <taxon>Bacteria</taxon>
        <taxon>Pseudomonadati</taxon>
        <taxon>Pseudomonadota</taxon>
        <taxon>Alphaproteobacteria</taxon>
        <taxon>Acetobacterales</taxon>
        <taxon>Acetobacteraceae</taxon>
        <taxon>Gluconobacter</taxon>
    </lineage>
</organism>
<comment type="caution">
    <text evidence="2">The sequence shown here is derived from an EMBL/GenBank/DDBJ whole genome shotgun (WGS) entry which is preliminary data.</text>
</comment>
<keyword evidence="1" id="KW-0812">Transmembrane</keyword>
<accession>G6XMU5</accession>
<feature type="transmembrane region" description="Helical" evidence="1">
    <location>
        <begin position="20"/>
        <end position="49"/>
    </location>
</feature>
<dbReference type="RefSeq" id="WP_008852954.1">
    <property type="nucleotide sequence ID" value="NZ_AGQV01000016.1"/>
</dbReference>
<dbReference type="STRING" id="1088869.GMO_28130"/>
<evidence type="ECO:0000313" key="3">
    <source>
        <dbReference type="Proteomes" id="UP000004949"/>
    </source>
</evidence>
<name>G6XMU5_9PROT</name>
<keyword evidence="1" id="KW-0472">Membrane</keyword>
<sequence length="52" mass="5932">MGVVRRVRTQLPDWPWRELIGGIVAVIFVLILSLISAHALILAGTWPLWHPY</sequence>
<dbReference type="PATRIC" id="fig|1088869.3.peg.2806"/>